<reference evidence="11 12" key="1">
    <citation type="submission" date="2021-03" db="EMBL/GenBank/DDBJ databases">
        <title>Paenibacillus artemisicola MWE-103 whole genome sequence.</title>
        <authorList>
            <person name="Ham Y.J."/>
        </authorList>
    </citation>
    <scope>NUCLEOTIDE SEQUENCE [LARGE SCALE GENOMIC DNA]</scope>
    <source>
        <strain evidence="11 12">MWE-103</strain>
    </source>
</reference>
<dbReference type="InterPro" id="IPR050640">
    <property type="entry name" value="Bact_2-comp_sensor_kinase"/>
</dbReference>
<dbReference type="RefSeq" id="WP_208845984.1">
    <property type="nucleotide sequence ID" value="NZ_JAGGDJ010000001.1"/>
</dbReference>
<dbReference type="SUPFAM" id="SSF158472">
    <property type="entry name" value="HAMP domain-like"/>
    <property type="match status" value="1"/>
</dbReference>
<keyword evidence="4" id="KW-0808">Transferase</keyword>
<evidence type="ECO:0000313" key="11">
    <source>
        <dbReference type="EMBL" id="MBO7743038.1"/>
    </source>
</evidence>
<evidence type="ECO:0000256" key="2">
    <source>
        <dbReference type="ARBA" id="ARBA00022475"/>
    </source>
</evidence>
<keyword evidence="7 9" id="KW-1133">Transmembrane helix</keyword>
<evidence type="ECO:0000256" key="1">
    <source>
        <dbReference type="ARBA" id="ARBA00004651"/>
    </source>
</evidence>
<proteinExistence type="predicted"/>
<evidence type="ECO:0000256" key="5">
    <source>
        <dbReference type="ARBA" id="ARBA00022692"/>
    </source>
</evidence>
<dbReference type="CDD" id="cd12912">
    <property type="entry name" value="PDC2_MCP_like"/>
    <property type="match status" value="1"/>
</dbReference>
<dbReference type="SUPFAM" id="SSF55874">
    <property type="entry name" value="ATPase domain of HSP90 chaperone/DNA topoisomerase II/histidine kinase"/>
    <property type="match status" value="1"/>
</dbReference>
<evidence type="ECO:0000313" key="12">
    <source>
        <dbReference type="Proteomes" id="UP000670947"/>
    </source>
</evidence>
<protein>
    <submittedName>
        <fullName evidence="11">Histidine kinase</fullName>
    </submittedName>
</protein>
<dbReference type="InterPro" id="IPR003594">
    <property type="entry name" value="HATPase_dom"/>
</dbReference>
<dbReference type="InterPro" id="IPR003660">
    <property type="entry name" value="HAMP_dom"/>
</dbReference>
<dbReference type="Pfam" id="PF02743">
    <property type="entry name" value="dCache_1"/>
    <property type="match status" value="1"/>
</dbReference>
<name>A0ABS3W405_9BACL</name>
<keyword evidence="6 11" id="KW-0418">Kinase</keyword>
<keyword evidence="8 9" id="KW-0472">Membrane</keyword>
<dbReference type="CDD" id="cd06225">
    <property type="entry name" value="HAMP"/>
    <property type="match status" value="1"/>
</dbReference>
<keyword evidence="2" id="KW-1003">Cell membrane</keyword>
<dbReference type="Gene3D" id="6.10.340.10">
    <property type="match status" value="1"/>
</dbReference>
<dbReference type="InterPro" id="IPR036890">
    <property type="entry name" value="HATPase_C_sf"/>
</dbReference>
<dbReference type="Proteomes" id="UP000670947">
    <property type="component" value="Unassembled WGS sequence"/>
</dbReference>
<evidence type="ECO:0000256" key="3">
    <source>
        <dbReference type="ARBA" id="ARBA00022553"/>
    </source>
</evidence>
<comment type="caution">
    <text evidence="11">The sequence shown here is derived from an EMBL/GenBank/DDBJ whole genome shotgun (WGS) entry which is preliminary data.</text>
</comment>
<keyword evidence="5 9" id="KW-0812">Transmembrane</keyword>
<dbReference type="GO" id="GO:0016301">
    <property type="term" value="F:kinase activity"/>
    <property type="evidence" value="ECO:0007669"/>
    <property type="project" value="UniProtKB-KW"/>
</dbReference>
<dbReference type="Pfam" id="PF06580">
    <property type="entry name" value="His_kinase"/>
    <property type="match status" value="1"/>
</dbReference>
<dbReference type="PROSITE" id="PS50885">
    <property type="entry name" value="HAMP"/>
    <property type="match status" value="1"/>
</dbReference>
<keyword evidence="12" id="KW-1185">Reference proteome</keyword>
<dbReference type="Pfam" id="PF02518">
    <property type="entry name" value="HATPase_c"/>
    <property type="match status" value="1"/>
</dbReference>
<dbReference type="EMBL" id="JAGGDJ010000001">
    <property type="protein sequence ID" value="MBO7743038.1"/>
    <property type="molecule type" value="Genomic_DNA"/>
</dbReference>
<dbReference type="SMART" id="SM00387">
    <property type="entry name" value="HATPase_c"/>
    <property type="match status" value="1"/>
</dbReference>
<keyword evidence="3" id="KW-0597">Phosphoprotein</keyword>
<comment type="subcellular location">
    <subcellularLocation>
        <location evidence="1">Cell membrane</location>
        <topology evidence="1">Multi-pass membrane protein</topology>
    </subcellularLocation>
</comment>
<evidence type="ECO:0000256" key="9">
    <source>
        <dbReference type="SAM" id="Phobius"/>
    </source>
</evidence>
<evidence type="ECO:0000256" key="8">
    <source>
        <dbReference type="ARBA" id="ARBA00023136"/>
    </source>
</evidence>
<dbReference type="InterPro" id="IPR010559">
    <property type="entry name" value="Sig_transdc_His_kin_internal"/>
</dbReference>
<dbReference type="SMART" id="SM00304">
    <property type="entry name" value="HAMP"/>
    <property type="match status" value="1"/>
</dbReference>
<dbReference type="CDD" id="cd18773">
    <property type="entry name" value="PDC1_HK_sensor"/>
    <property type="match status" value="1"/>
</dbReference>
<feature type="domain" description="HAMP" evidence="10">
    <location>
        <begin position="325"/>
        <end position="378"/>
    </location>
</feature>
<evidence type="ECO:0000256" key="6">
    <source>
        <dbReference type="ARBA" id="ARBA00022777"/>
    </source>
</evidence>
<dbReference type="Pfam" id="PF00672">
    <property type="entry name" value="HAMP"/>
    <property type="match status" value="1"/>
</dbReference>
<evidence type="ECO:0000256" key="7">
    <source>
        <dbReference type="ARBA" id="ARBA00022989"/>
    </source>
</evidence>
<evidence type="ECO:0000259" key="10">
    <source>
        <dbReference type="PROSITE" id="PS50885"/>
    </source>
</evidence>
<evidence type="ECO:0000256" key="4">
    <source>
        <dbReference type="ARBA" id="ARBA00022679"/>
    </source>
</evidence>
<gene>
    <name evidence="11" type="ORF">I8J29_02435</name>
</gene>
<feature type="transmembrane region" description="Helical" evidence="9">
    <location>
        <begin position="306"/>
        <end position="328"/>
    </location>
</feature>
<dbReference type="InterPro" id="IPR033479">
    <property type="entry name" value="dCache_1"/>
</dbReference>
<dbReference type="PANTHER" id="PTHR34220">
    <property type="entry name" value="SENSOR HISTIDINE KINASE YPDA"/>
    <property type="match status" value="1"/>
</dbReference>
<dbReference type="Gene3D" id="3.30.565.10">
    <property type="entry name" value="Histidine kinase-like ATPase, C-terminal domain"/>
    <property type="match status" value="1"/>
</dbReference>
<organism evidence="11 12">
    <name type="scientific">Paenibacillus artemisiicola</name>
    <dbReference type="NCBI Taxonomy" id="1172618"/>
    <lineage>
        <taxon>Bacteria</taxon>
        <taxon>Bacillati</taxon>
        <taxon>Bacillota</taxon>
        <taxon>Bacilli</taxon>
        <taxon>Bacillales</taxon>
        <taxon>Paenibacillaceae</taxon>
        <taxon>Paenibacillus</taxon>
    </lineage>
</organism>
<dbReference type="Gene3D" id="3.30.450.20">
    <property type="entry name" value="PAS domain"/>
    <property type="match status" value="2"/>
</dbReference>
<dbReference type="PANTHER" id="PTHR34220:SF7">
    <property type="entry name" value="SENSOR HISTIDINE KINASE YPDA"/>
    <property type="match status" value="1"/>
</dbReference>
<accession>A0ABS3W405</accession>
<sequence>MNWHYRFSIKTKILAAALTISFLSIVIMAAFTSYSYTSSAKKDFYWIAQDSTARINHQLDRYFTQIAQSTYASISGPLPTNPQLGDNPESGLLQKWLKSGGQLNRGQVALVEGILTRYIAINDSNILGIVLRSADGRYAYSQDGNLPRSDTAPWIAEPLSPQLRVMPFYFSRGSMTATTYPFITLIIPVFDPDTVKLIGNLDIALSISEVAAILGQARLGETGYFLIVDADGRIIYHPDLRMAGQYLADTSLRGISLTKENDSVKLGGKTILVSGNHSAFSGWNIVAYVPMGEMASGLDVARNSTLIMMAGLIVVSFLFIPQLVGWHVRPILRLRSLMERVEQGDMTVSAKAIPGNDEIQQLNGSFNRMTARLNELIHTVHDLEMKEMVLQLRQKEALIQALQNQINPHLLYNTLEIIKSIAFIEKVPTIEKMAASLASVYRYTSKIPGAEVPLRDELRNLQHYLEIVRIRFAPKFQSRIEADDGLMDHSIIKMSLQPIVENSVKYAVEPKNGKVLIRIVAFEEEGDLILEVADNGNGFAEEALDRINERLRIMDGQDGRTDEEESVGILNVHARIALNYGTPYGVTIRSVPGQGSVVSLRFPKKTRGGS</sequence>